<reference evidence="3" key="1">
    <citation type="submission" date="2017-02" db="UniProtKB">
        <authorList>
            <consortium name="WormBaseParasite"/>
        </authorList>
    </citation>
    <scope>IDENTIFICATION</scope>
</reference>
<evidence type="ECO:0000313" key="1">
    <source>
        <dbReference type="EMBL" id="VDL57572.1"/>
    </source>
</evidence>
<dbReference type="AlphaFoldDB" id="A0A0R3SJZ1"/>
<evidence type="ECO:0000313" key="2">
    <source>
        <dbReference type="Proteomes" id="UP000274504"/>
    </source>
</evidence>
<dbReference type="EMBL" id="UYSG01002535">
    <property type="protein sequence ID" value="VDL57572.1"/>
    <property type="molecule type" value="Genomic_DNA"/>
</dbReference>
<accession>A0A0R3SJZ1</accession>
<organism evidence="3">
    <name type="scientific">Hymenolepis diminuta</name>
    <name type="common">Rat tapeworm</name>
    <dbReference type="NCBI Taxonomy" id="6216"/>
    <lineage>
        <taxon>Eukaryota</taxon>
        <taxon>Metazoa</taxon>
        <taxon>Spiralia</taxon>
        <taxon>Lophotrochozoa</taxon>
        <taxon>Platyhelminthes</taxon>
        <taxon>Cestoda</taxon>
        <taxon>Eucestoda</taxon>
        <taxon>Cyclophyllidea</taxon>
        <taxon>Hymenolepididae</taxon>
        <taxon>Hymenolepis</taxon>
    </lineage>
</organism>
<dbReference type="WBParaSite" id="HDID_0000525601-mRNA-1">
    <property type="protein sequence ID" value="HDID_0000525601-mRNA-1"/>
    <property type="gene ID" value="HDID_0000525601"/>
</dbReference>
<protein>
    <submittedName>
        <fullName evidence="3">ACB domain-containing protein</fullName>
    </submittedName>
</protein>
<dbReference type="Proteomes" id="UP000274504">
    <property type="component" value="Unassembled WGS sequence"/>
</dbReference>
<reference evidence="1 2" key="2">
    <citation type="submission" date="2018-11" db="EMBL/GenBank/DDBJ databases">
        <authorList>
            <consortium name="Pathogen Informatics"/>
        </authorList>
    </citation>
    <scope>NUCLEOTIDE SEQUENCE [LARGE SCALE GENOMIC DNA]</scope>
</reference>
<dbReference type="OrthoDB" id="6224876at2759"/>
<proteinExistence type="predicted"/>
<sequence length="112" mass="12770">MCVIFFSSQILLVEGAVGRPRRSVFYALPYTGVFPHRFEHGRQDSVDRHLLPKRGFSISDNWDLGDDLIEDDDLKEANDAVMASAKTALTEEEAQKYLAQMKAYYLKNGMPR</sequence>
<gene>
    <name evidence="1" type="ORF">HDID_LOCUS5254</name>
</gene>
<evidence type="ECO:0000313" key="3">
    <source>
        <dbReference type="WBParaSite" id="HDID_0000525601-mRNA-1"/>
    </source>
</evidence>
<name>A0A0R3SJZ1_HYMDI</name>